<dbReference type="AlphaFoldDB" id="A0AAE0CM72"/>
<dbReference type="SUPFAM" id="SSF52518">
    <property type="entry name" value="Thiamin diphosphate-binding fold (THDP-binding)"/>
    <property type="match status" value="1"/>
</dbReference>
<keyword evidence="9" id="KW-0460">Magnesium</keyword>
<evidence type="ECO:0000256" key="8">
    <source>
        <dbReference type="ARBA" id="ARBA00022793"/>
    </source>
</evidence>
<keyword evidence="10" id="KW-0786">Thiamine pyrophosphate</keyword>
<evidence type="ECO:0000256" key="1">
    <source>
        <dbReference type="ARBA" id="ARBA00001041"/>
    </source>
</evidence>
<evidence type="ECO:0000256" key="3">
    <source>
        <dbReference type="ARBA" id="ARBA00001964"/>
    </source>
</evidence>
<comment type="cofactor">
    <cofactor evidence="2">
        <name>a metal cation</name>
        <dbReference type="ChEBI" id="CHEBI:25213"/>
    </cofactor>
</comment>
<keyword evidence="7" id="KW-0479">Metal-binding</keyword>
<evidence type="ECO:0000313" key="13">
    <source>
        <dbReference type="Proteomes" id="UP001280121"/>
    </source>
</evidence>
<evidence type="ECO:0000256" key="11">
    <source>
        <dbReference type="ARBA" id="ARBA00023239"/>
    </source>
</evidence>
<name>A0AAE0CM72_9ROSI</name>
<evidence type="ECO:0000256" key="2">
    <source>
        <dbReference type="ARBA" id="ARBA00001920"/>
    </source>
</evidence>
<dbReference type="GO" id="GO:0046872">
    <property type="term" value="F:metal ion binding"/>
    <property type="evidence" value="ECO:0007669"/>
    <property type="project" value="UniProtKB-KW"/>
</dbReference>
<dbReference type="InterPro" id="IPR012110">
    <property type="entry name" value="PDC/IPDC-like"/>
</dbReference>
<keyword evidence="8" id="KW-0210">Decarboxylase</keyword>
<keyword evidence="13" id="KW-1185">Reference proteome</keyword>
<organism evidence="12 13">
    <name type="scientific">Dipteronia dyeriana</name>
    <dbReference type="NCBI Taxonomy" id="168575"/>
    <lineage>
        <taxon>Eukaryota</taxon>
        <taxon>Viridiplantae</taxon>
        <taxon>Streptophyta</taxon>
        <taxon>Embryophyta</taxon>
        <taxon>Tracheophyta</taxon>
        <taxon>Spermatophyta</taxon>
        <taxon>Magnoliopsida</taxon>
        <taxon>eudicotyledons</taxon>
        <taxon>Gunneridae</taxon>
        <taxon>Pentapetalae</taxon>
        <taxon>rosids</taxon>
        <taxon>malvids</taxon>
        <taxon>Sapindales</taxon>
        <taxon>Sapindaceae</taxon>
        <taxon>Hippocastanoideae</taxon>
        <taxon>Acereae</taxon>
        <taxon>Dipteronia</taxon>
    </lineage>
</organism>
<evidence type="ECO:0000256" key="9">
    <source>
        <dbReference type="ARBA" id="ARBA00022842"/>
    </source>
</evidence>
<evidence type="ECO:0000256" key="5">
    <source>
        <dbReference type="ARBA" id="ARBA00011881"/>
    </source>
</evidence>
<evidence type="ECO:0000256" key="6">
    <source>
        <dbReference type="ARBA" id="ARBA00013202"/>
    </source>
</evidence>
<comment type="subunit">
    <text evidence="5">Homotetramer.</text>
</comment>
<evidence type="ECO:0000256" key="7">
    <source>
        <dbReference type="ARBA" id="ARBA00022723"/>
    </source>
</evidence>
<comment type="catalytic activity">
    <reaction evidence="1">
        <text>a 2-oxocarboxylate + H(+) = an aldehyde + CO2</text>
        <dbReference type="Rhea" id="RHEA:11628"/>
        <dbReference type="ChEBI" id="CHEBI:15378"/>
        <dbReference type="ChEBI" id="CHEBI:16526"/>
        <dbReference type="ChEBI" id="CHEBI:17478"/>
        <dbReference type="ChEBI" id="CHEBI:35179"/>
        <dbReference type="EC" id="4.1.1.1"/>
    </reaction>
</comment>
<gene>
    <name evidence="12" type="ORF">Ddye_009328</name>
</gene>
<dbReference type="InterPro" id="IPR029061">
    <property type="entry name" value="THDP-binding"/>
</dbReference>
<comment type="similarity">
    <text evidence="4">Belongs to the TPP enzyme family.</text>
</comment>
<comment type="caution">
    <text evidence="12">The sequence shown here is derived from an EMBL/GenBank/DDBJ whole genome shotgun (WGS) entry which is preliminary data.</text>
</comment>
<evidence type="ECO:0000256" key="10">
    <source>
        <dbReference type="ARBA" id="ARBA00023052"/>
    </source>
</evidence>
<proteinExistence type="inferred from homology"/>
<dbReference type="EC" id="4.1.1.1" evidence="6"/>
<accession>A0AAE0CM72</accession>
<dbReference type="Proteomes" id="UP001280121">
    <property type="component" value="Unassembled WGS sequence"/>
</dbReference>
<dbReference type="PANTHER" id="PTHR43452:SF6">
    <property type="entry name" value="PYRUVATE DECARBOXYLASE 2"/>
    <property type="match status" value="1"/>
</dbReference>
<reference evidence="12" key="1">
    <citation type="journal article" date="2023" name="Plant J.">
        <title>Genome sequences and population genomics provide insights into the demographic history, inbreeding, and mutation load of two 'living fossil' tree species of Dipteronia.</title>
        <authorList>
            <person name="Feng Y."/>
            <person name="Comes H.P."/>
            <person name="Chen J."/>
            <person name="Zhu S."/>
            <person name="Lu R."/>
            <person name="Zhang X."/>
            <person name="Li P."/>
            <person name="Qiu J."/>
            <person name="Olsen K.M."/>
            <person name="Qiu Y."/>
        </authorList>
    </citation>
    <scope>NUCLEOTIDE SEQUENCE</scope>
    <source>
        <strain evidence="12">KIB01</strain>
    </source>
</reference>
<evidence type="ECO:0000313" key="12">
    <source>
        <dbReference type="EMBL" id="KAK2656276.1"/>
    </source>
</evidence>
<dbReference type="GO" id="GO:0005829">
    <property type="term" value="C:cytosol"/>
    <property type="evidence" value="ECO:0007669"/>
    <property type="project" value="TreeGrafter"/>
</dbReference>
<evidence type="ECO:0000256" key="4">
    <source>
        <dbReference type="ARBA" id="ARBA00007812"/>
    </source>
</evidence>
<dbReference type="GO" id="GO:0004737">
    <property type="term" value="F:pyruvate decarboxylase activity"/>
    <property type="evidence" value="ECO:0007669"/>
    <property type="project" value="UniProtKB-EC"/>
</dbReference>
<keyword evidence="11" id="KW-0456">Lyase</keyword>
<protein>
    <recommendedName>
        <fullName evidence="6">pyruvate decarboxylase</fullName>
        <ecNumber evidence="6">4.1.1.1</ecNumber>
    </recommendedName>
</protein>
<comment type="cofactor">
    <cofactor evidence="3">
        <name>thiamine diphosphate</name>
        <dbReference type="ChEBI" id="CHEBI:58937"/>
    </cofactor>
</comment>
<dbReference type="GO" id="GO:0000949">
    <property type="term" value="P:aromatic amino acid family catabolic process to alcohol via Ehrlich pathway"/>
    <property type="evidence" value="ECO:0007669"/>
    <property type="project" value="TreeGrafter"/>
</dbReference>
<sequence length="119" mass="13664">MWAQDQWIIIFLINNGGYTAEVEIHDGPYNIIKNWNYTVLIDAIQNEQGKCWTSKVHRKEELVTAMETAMVDKKECFIEVILHRDDTNKELLEFASGLATANCQCPPSSTKIEFLSEIL</sequence>
<dbReference type="EMBL" id="JANJYI010000003">
    <property type="protein sequence ID" value="KAK2656276.1"/>
    <property type="molecule type" value="Genomic_DNA"/>
</dbReference>
<dbReference type="PANTHER" id="PTHR43452">
    <property type="entry name" value="PYRUVATE DECARBOXYLASE"/>
    <property type="match status" value="1"/>
</dbReference>
<dbReference type="Gene3D" id="3.40.50.970">
    <property type="match status" value="1"/>
</dbReference>